<dbReference type="Pfam" id="PF00857">
    <property type="entry name" value="Isochorismatase"/>
    <property type="match status" value="1"/>
</dbReference>
<organism evidence="2">
    <name type="scientific">Thermodesulfovibrio aggregans</name>
    <dbReference type="NCBI Taxonomy" id="86166"/>
    <lineage>
        <taxon>Bacteria</taxon>
        <taxon>Pseudomonadati</taxon>
        <taxon>Nitrospirota</taxon>
        <taxon>Thermodesulfovibrionia</taxon>
        <taxon>Thermodesulfovibrionales</taxon>
        <taxon>Thermodesulfovibrionaceae</taxon>
        <taxon>Thermodesulfovibrio</taxon>
    </lineage>
</organism>
<accession>A0A7C4AJL9</accession>
<comment type="caution">
    <text evidence="2">The sequence shown here is derived from an EMBL/GenBank/DDBJ whole genome shotgun (WGS) entry which is preliminary data.</text>
</comment>
<sequence length="188" mass="21555">MKSKVERFLISHEEALLVIVDVQEKLASAMKSEIVEKLLKNISVLIELCKIYKIPVILTEQYPKGLGNTLKEIKEILNGPAIEKIHFSCVQQNEFISRIEELGRKKIILTGMETHVCLWQTALDLLLRDYNVFVPYDAVCSRRKEDWKTALELVKEAGGVITCTETLTFQILKKAGTVEFKKMLEFIK</sequence>
<dbReference type="PANTHER" id="PTHR14119">
    <property type="entry name" value="HYDROLASE"/>
    <property type="match status" value="1"/>
</dbReference>
<dbReference type="SUPFAM" id="SSF52499">
    <property type="entry name" value="Isochorismatase-like hydrolases"/>
    <property type="match status" value="1"/>
</dbReference>
<dbReference type="EMBL" id="DTHO01000048">
    <property type="protein sequence ID" value="HGG99658.1"/>
    <property type="molecule type" value="Genomic_DNA"/>
</dbReference>
<feature type="domain" description="Isochorismatase-like" evidence="1">
    <location>
        <begin position="16"/>
        <end position="165"/>
    </location>
</feature>
<dbReference type="AlphaFoldDB" id="A0A7C4AJL9"/>
<protein>
    <submittedName>
        <fullName evidence="2">Isochorismatase family protein</fullName>
    </submittedName>
</protein>
<dbReference type="InterPro" id="IPR050993">
    <property type="entry name" value="Isochorismatase_domain"/>
</dbReference>
<dbReference type="PANTHER" id="PTHR14119:SF3">
    <property type="entry name" value="ISOCHORISMATASE DOMAIN-CONTAINING PROTEIN 2"/>
    <property type="match status" value="1"/>
</dbReference>
<name>A0A7C4AJL9_9BACT</name>
<proteinExistence type="predicted"/>
<gene>
    <name evidence="2" type="ORF">ENV75_04325</name>
</gene>
<dbReference type="InterPro" id="IPR000868">
    <property type="entry name" value="Isochorismatase-like_dom"/>
</dbReference>
<evidence type="ECO:0000313" key="2">
    <source>
        <dbReference type="EMBL" id="HGG99658.1"/>
    </source>
</evidence>
<dbReference type="InterPro" id="IPR036380">
    <property type="entry name" value="Isochorismatase-like_sf"/>
</dbReference>
<dbReference type="Gene3D" id="3.40.50.850">
    <property type="entry name" value="Isochorismatase-like"/>
    <property type="match status" value="1"/>
</dbReference>
<reference evidence="2" key="1">
    <citation type="journal article" date="2020" name="mSystems">
        <title>Genome- and Community-Level Interaction Insights into Carbon Utilization and Element Cycling Functions of Hydrothermarchaeota in Hydrothermal Sediment.</title>
        <authorList>
            <person name="Zhou Z."/>
            <person name="Liu Y."/>
            <person name="Xu W."/>
            <person name="Pan J."/>
            <person name="Luo Z.H."/>
            <person name="Li M."/>
        </authorList>
    </citation>
    <scope>NUCLEOTIDE SEQUENCE [LARGE SCALE GENOMIC DNA]</scope>
    <source>
        <strain evidence="2">SpSt-788</strain>
    </source>
</reference>
<evidence type="ECO:0000259" key="1">
    <source>
        <dbReference type="Pfam" id="PF00857"/>
    </source>
</evidence>